<dbReference type="InterPro" id="IPR029044">
    <property type="entry name" value="Nucleotide-diphossugar_trans"/>
</dbReference>
<gene>
    <name evidence="5 6" type="primary">kdsB</name>
    <name evidence="6" type="ORF">FVW59_04680</name>
</gene>
<comment type="subcellular location">
    <subcellularLocation>
        <location evidence="5">Cytoplasm</location>
    </subcellularLocation>
    <subcellularLocation>
        <location evidence="1">Membrane</location>
    </subcellularLocation>
</comment>
<dbReference type="GO" id="GO:0009103">
    <property type="term" value="P:lipopolysaccharide biosynthetic process"/>
    <property type="evidence" value="ECO:0007669"/>
    <property type="project" value="UniProtKB-UniRule"/>
</dbReference>
<dbReference type="PANTHER" id="PTHR42866">
    <property type="entry name" value="3-DEOXY-MANNO-OCTULOSONATE CYTIDYLYLTRANSFERASE"/>
    <property type="match status" value="1"/>
</dbReference>
<dbReference type="GO" id="GO:0008690">
    <property type="term" value="F:3-deoxy-manno-octulosonate cytidylyltransferase activity"/>
    <property type="evidence" value="ECO:0007669"/>
    <property type="project" value="UniProtKB-UniRule"/>
</dbReference>
<dbReference type="InterPro" id="IPR004528">
    <property type="entry name" value="KdsB"/>
</dbReference>
<dbReference type="NCBIfam" id="TIGR00466">
    <property type="entry name" value="kdsB"/>
    <property type="match status" value="1"/>
</dbReference>
<evidence type="ECO:0000256" key="5">
    <source>
        <dbReference type="HAMAP-Rule" id="MF_00057"/>
    </source>
</evidence>
<sequence length="260" mass="28144">MTMPFSVVIPARYASSRLPGKPLQLIAGLPMVQRVWQQASASGAGRVVIATDDPRIADCAAGFGAEVCMTRSDHPSGTDRLQEVAAQLGLDDEHIVVNVQGDEPLIPPTVIDQVAANLARHPEAGVATLCETIDSVDALRDPNVVKVVPRADGMALYFSRATIPWPRDAGLGGGDALQQAMPMGDWYRHIGIYAYRTAFLHRYITWDPAPLEQLEQLEQLRALYHGVGIHVEEARAAVPGGVDTPADLDRLRRYLGEVPA</sequence>
<keyword evidence="3 5" id="KW-0548">Nucleotidyltransferase</keyword>
<dbReference type="HAMAP" id="MF_00057">
    <property type="entry name" value="KdsB"/>
    <property type="match status" value="1"/>
</dbReference>
<dbReference type="PANTHER" id="PTHR42866:SF2">
    <property type="entry name" value="3-DEOXY-MANNO-OCTULOSONATE CYTIDYLYLTRANSFERASE, MITOCHONDRIAL"/>
    <property type="match status" value="1"/>
</dbReference>
<dbReference type="Pfam" id="PF02348">
    <property type="entry name" value="CTP_transf_3"/>
    <property type="match status" value="1"/>
</dbReference>
<keyword evidence="4 5" id="KW-0448">Lipopolysaccharide biosynthesis</keyword>
<name>A0A5C8ZYQ5_9GAMM</name>
<dbReference type="EMBL" id="VRYZ01000002">
    <property type="protein sequence ID" value="TXS93608.1"/>
    <property type="molecule type" value="Genomic_DNA"/>
</dbReference>
<keyword evidence="7" id="KW-1185">Reference proteome</keyword>
<dbReference type="CDD" id="cd02517">
    <property type="entry name" value="CMP-KDO-Synthetase"/>
    <property type="match status" value="1"/>
</dbReference>
<dbReference type="NCBIfam" id="NF009905">
    <property type="entry name" value="PRK13368.1"/>
    <property type="match status" value="1"/>
</dbReference>
<evidence type="ECO:0000256" key="1">
    <source>
        <dbReference type="ARBA" id="ARBA00004370"/>
    </source>
</evidence>
<proteinExistence type="inferred from homology"/>
<dbReference type="AlphaFoldDB" id="A0A5C8ZYQ5"/>
<dbReference type="GO" id="GO:0016020">
    <property type="term" value="C:membrane"/>
    <property type="evidence" value="ECO:0007669"/>
    <property type="project" value="UniProtKB-SubCell"/>
</dbReference>
<dbReference type="SUPFAM" id="SSF53448">
    <property type="entry name" value="Nucleotide-diphospho-sugar transferases"/>
    <property type="match status" value="1"/>
</dbReference>
<evidence type="ECO:0000256" key="2">
    <source>
        <dbReference type="ARBA" id="ARBA00022679"/>
    </source>
</evidence>
<comment type="pathway">
    <text evidence="5">Nucleotide-sugar biosynthesis; CMP-3-deoxy-D-manno-octulosonate biosynthesis; CMP-3-deoxy-D-manno-octulosonate from 3-deoxy-D-manno-octulosonate and CTP: step 1/1.</text>
</comment>
<comment type="catalytic activity">
    <reaction evidence="5">
        <text>3-deoxy-alpha-D-manno-oct-2-ulosonate + CTP = CMP-3-deoxy-beta-D-manno-octulosonate + diphosphate</text>
        <dbReference type="Rhea" id="RHEA:23448"/>
        <dbReference type="ChEBI" id="CHEBI:33019"/>
        <dbReference type="ChEBI" id="CHEBI:37563"/>
        <dbReference type="ChEBI" id="CHEBI:85986"/>
        <dbReference type="ChEBI" id="CHEBI:85987"/>
        <dbReference type="EC" id="2.7.7.38"/>
    </reaction>
</comment>
<comment type="caution">
    <text evidence="6">The sequence shown here is derived from an EMBL/GenBank/DDBJ whole genome shotgun (WGS) entry which is preliminary data.</text>
</comment>
<protein>
    <recommendedName>
        <fullName evidence="5">3-deoxy-manno-octulosonate cytidylyltransferase</fullName>
        <ecNumber evidence="5">2.7.7.38</ecNumber>
    </recommendedName>
    <alternativeName>
        <fullName evidence="5">CMP-2-keto-3-deoxyoctulosonic acid synthase</fullName>
        <shortName evidence="5">CKS</shortName>
        <shortName evidence="5">CMP-KDO synthase</shortName>
    </alternativeName>
</protein>
<dbReference type="UniPathway" id="UPA00358">
    <property type="reaction ID" value="UER00476"/>
</dbReference>
<dbReference type="Gene3D" id="3.90.550.10">
    <property type="entry name" value="Spore Coat Polysaccharide Biosynthesis Protein SpsA, Chain A"/>
    <property type="match status" value="1"/>
</dbReference>
<dbReference type="NCBIfam" id="NF003952">
    <property type="entry name" value="PRK05450.1-5"/>
    <property type="match status" value="1"/>
</dbReference>
<keyword evidence="5" id="KW-0963">Cytoplasm</keyword>
<keyword evidence="2 5" id="KW-0808">Transferase</keyword>
<evidence type="ECO:0000313" key="6">
    <source>
        <dbReference type="EMBL" id="TXS93608.1"/>
    </source>
</evidence>
<dbReference type="Proteomes" id="UP000321933">
    <property type="component" value="Unassembled WGS sequence"/>
</dbReference>
<dbReference type="InterPro" id="IPR003329">
    <property type="entry name" value="Cytidylyl_trans"/>
</dbReference>
<dbReference type="NCBIfam" id="NF003950">
    <property type="entry name" value="PRK05450.1-3"/>
    <property type="match status" value="1"/>
</dbReference>
<evidence type="ECO:0000256" key="4">
    <source>
        <dbReference type="ARBA" id="ARBA00022985"/>
    </source>
</evidence>
<comment type="function">
    <text evidence="5">Activates KDO (a required 8-carbon sugar) for incorporation into bacterial lipopolysaccharide in Gram-negative bacteria.</text>
</comment>
<organism evidence="6 7">
    <name type="scientific">Parahaliea aestuarii</name>
    <dbReference type="NCBI Taxonomy" id="1852021"/>
    <lineage>
        <taxon>Bacteria</taxon>
        <taxon>Pseudomonadati</taxon>
        <taxon>Pseudomonadota</taxon>
        <taxon>Gammaproteobacteria</taxon>
        <taxon>Cellvibrionales</taxon>
        <taxon>Halieaceae</taxon>
        <taxon>Parahaliea</taxon>
    </lineage>
</organism>
<evidence type="ECO:0000313" key="7">
    <source>
        <dbReference type="Proteomes" id="UP000321933"/>
    </source>
</evidence>
<dbReference type="GO" id="GO:0033468">
    <property type="term" value="P:CMP-keto-3-deoxy-D-manno-octulosonic acid biosynthetic process"/>
    <property type="evidence" value="ECO:0007669"/>
    <property type="project" value="UniProtKB-UniRule"/>
</dbReference>
<reference evidence="6 7" key="1">
    <citation type="submission" date="2019-08" db="EMBL/GenBank/DDBJ databases">
        <title>Parahaliea maris sp. nov., isolated from the surface seawater.</title>
        <authorList>
            <person name="Liu Y."/>
        </authorList>
    </citation>
    <scope>NUCLEOTIDE SEQUENCE [LARGE SCALE GENOMIC DNA]</scope>
    <source>
        <strain evidence="6 7">S2-26</strain>
    </source>
</reference>
<comment type="similarity">
    <text evidence="5">Belongs to the KdsB family.</text>
</comment>
<dbReference type="OrthoDB" id="9815559at2"/>
<dbReference type="FunFam" id="3.90.550.10:FF:000011">
    <property type="entry name" value="3-deoxy-manno-octulosonate cytidylyltransferase"/>
    <property type="match status" value="1"/>
</dbReference>
<dbReference type="EC" id="2.7.7.38" evidence="5"/>
<dbReference type="GO" id="GO:0005829">
    <property type="term" value="C:cytosol"/>
    <property type="evidence" value="ECO:0007669"/>
    <property type="project" value="TreeGrafter"/>
</dbReference>
<evidence type="ECO:0000256" key="3">
    <source>
        <dbReference type="ARBA" id="ARBA00022695"/>
    </source>
</evidence>
<accession>A0A5C8ZYQ5</accession>